<accession>A0A813UHD3</accession>
<reference evidence="2" key="1">
    <citation type="submission" date="2021-02" db="EMBL/GenBank/DDBJ databases">
        <authorList>
            <person name="Nowell W R."/>
        </authorList>
    </citation>
    <scope>NUCLEOTIDE SEQUENCE</scope>
    <source>
        <strain evidence="2">Ploen Becks lab</strain>
    </source>
</reference>
<sequence length="100" mass="11707">MEKSLEKLNELKKQEDLIKKLISNLENQKEKLEIEELNLINVIEKQENRSQGPSTSSLSITTESQTNIVEQKSTCDLNLDPFLKQKFQQQEQIEEEEDDE</sequence>
<organism evidence="2 3">
    <name type="scientific">Brachionus calyciflorus</name>
    <dbReference type="NCBI Taxonomy" id="104777"/>
    <lineage>
        <taxon>Eukaryota</taxon>
        <taxon>Metazoa</taxon>
        <taxon>Spiralia</taxon>
        <taxon>Gnathifera</taxon>
        <taxon>Rotifera</taxon>
        <taxon>Eurotatoria</taxon>
        <taxon>Monogononta</taxon>
        <taxon>Pseudotrocha</taxon>
        <taxon>Ploima</taxon>
        <taxon>Brachionidae</taxon>
        <taxon>Brachionus</taxon>
    </lineage>
</organism>
<gene>
    <name evidence="2" type="ORF">OXX778_LOCUS7886</name>
</gene>
<dbReference type="GO" id="GO:0006366">
    <property type="term" value="P:transcription by RNA polymerase II"/>
    <property type="evidence" value="ECO:0007669"/>
    <property type="project" value="InterPro"/>
</dbReference>
<protein>
    <submittedName>
        <fullName evidence="2">Uncharacterized protein</fullName>
    </submittedName>
</protein>
<evidence type="ECO:0000313" key="3">
    <source>
        <dbReference type="Proteomes" id="UP000663879"/>
    </source>
</evidence>
<dbReference type="InterPro" id="IPR029138">
    <property type="entry name" value="SNAPC5"/>
</dbReference>
<evidence type="ECO:0000313" key="2">
    <source>
        <dbReference type="EMBL" id="CAF0829447.1"/>
    </source>
</evidence>
<dbReference type="Proteomes" id="UP000663879">
    <property type="component" value="Unassembled WGS sequence"/>
</dbReference>
<comment type="caution">
    <text evidence="2">The sequence shown here is derived from an EMBL/GenBank/DDBJ whole genome shotgun (WGS) entry which is preliminary data.</text>
</comment>
<feature type="coiled-coil region" evidence="1">
    <location>
        <begin position="1"/>
        <end position="49"/>
    </location>
</feature>
<name>A0A813UHD3_9BILA</name>
<dbReference type="GO" id="GO:0006384">
    <property type="term" value="P:transcription initiation at RNA polymerase III promoter"/>
    <property type="evidence" value="ECO:0007669"/>
    <property type="project" value="InterPro"/>
</dbReference>
<dbReference type="AlphaFoldDB" id="A0A813UHD3"/>
<keyword evidence="1" id="KW-0175">Coiled coil</keyword>
<dbReference type="GO" id="GO:0005634">
    <property type="term" value="C:nucleus"/>
    <property type="evidence" value="ECO:0007669"/>
    <property type="project" value="InterPro"/>
</dbReference>
<dbReference type="EMBL" id="CAJNOC010001041">
    <property type="protein sequence ID" value="CAF0829447.1"/>
    <property type="molecule type" value="Genomic_DNA"/>
</dbReference>
<proteinExistence type="predicted"/>
<evidence type="ECO:0000256" key="1">
    <source>
        <dbReference type="SAM" id="Coils"/>
    </source>
</evidence>
<dbReference type="Pfam" id="PF15497">
    <property type="entry name" value="SNAPC5"/>
    <property type="match status" value="1"/>
</dbReference>
<keyword evidence="3" id="KW-1185">Reference proteome</keyword>